<reference evidence="12 13" key="1">
    <citation type="submission" date="2020-01" db="EMBL/GenBank/DDBJ databases">
        <authorList>
            <person name="Deng T."/>
        </authorList>
    </citation>
    <scope>NUCLEOTIDE SEQUENCE [LARGE SCALE GENOMIC DNA]</scope>
    <source>
        <strain evidence="12 13">5221</strain>
    </source>
</reference>
<evidence type="ECO:0000256" key="7">
    <source>
        <dbReference type="RuleBase" id="RU004326"/>
    </source>
</evidence>
<evidence type="ECO:0000259" key="11">
    <source>
        <dbReference type="Pfam" id="PF02880"/>
    </source>
</evidence>
<dbReference type="SUPFAM" id="SSF53738">
    <property type="entry name" value="Phosphoglucomutase, first 3 domains"/>
    <property type="match status" value="3"/>
</dbReference>
<comment type="cofactor">
    <cofactor evidence="1">
        <name>Mg(2+)</name>
        <dbReference type="ChEBI" id="CHEBI:18420"/>
    </cofactor>
</comment>
<sequence>MAVADRFTAGFDPQVVAAWIADDPDPATRAELQALLATARGDADEAAAARADLEDRFAGPLAFGTAGLRGALGGGPNRMNRAVVIRAAAGLAAFLRDTVGEGFSVVIGCDARYGSADFAADTAAVVTAAGGRAIMLPPQLPTPLLAFALLSLRADAGVMVTASHNPPRDNGYKVYLGESALRAGYALAGEDPVAAQRAAQAGAGAQIVPPFDAMIAERIAAVDAVASVPRAQGWETLGDEVVRAYLDRLRELDASAQAPLRIVLTAMHGVGGQMMTAALHEAGFEDVVPVDEQFSPDPDFPTVAFPNPEEPGALDLAIARAQGSGAELIIANDPDADRFSAAIPDPQAGSGTWRQLTGDEVGLLLGEFVGQRFSASEATHLTMANSIVSSRALAAVAAAHGLQHVSTLTGFKWISRVPGLVFGYEEALGYCVDPAAVRDKDGISAGLLFAALASRLKAEGRTVDDELARIRARDGVRLTAPLSFRVADVSLIAAAMRRLREAPPAQLAGSPVERVVDLSEGSPELPPTDGMVLETAAGDRVIIRPSGTEPKLKCYLEAAEPVAGAEALAGARSRAAARLAAMREQLAGSLGL</sequence>
<organism evidence="12 13">
    <name type="scientific">Brevibacterium rongguiense</name>
    <dbReference type="NCBI Taxonomy" id="2695267"/>
    <lineage>
        <taxon>Bacteria</taxon>
        <taxon>Bacillati</taxon>
        <taxon>Actinomycetota</taxon>
        <taxon>Actinomycetes</taxon>
        <taxon>Micrococcales</taxon>
        <taxon>Brevibacteriaceae</taxon>
        <taxon>Brevibacterium</taxon>
    </lineage>
</organism>
<dbReference type="GO" id="GO:0008973">
    <property type="term" value="F:phosphopentomutase activity"/>
    <property type="evidence" value="ECO:0007669"/>
    <property type="project" value="TreeGrafter"/>
</dbReference>
<dbReference type="Pfam" id="PF00408">
    <property type="entry name" value="PGM_PMM_IV"/>
    <property type="match status" value="1"/>
</dbReference>
<dbReference type="InterPro" id="IPR005841">
    <property type="entry name" value="Alpha-D-phosphohexomutase_SF"/>
</dbReference>
<gene>
    <name evidence="12" type="ORF">GSY69_01645</name>
</gene>
<dbReference type="Pfam" id="PF02880">
    <property type="entry name" value="PGM_PMM_III"/>
    <property type="match status" value="1"/>
</dbReference>
<dbReference type="Gene3D" id="3.40.120.10">
    <property type="entry name" value="Alpha-D-Glucose-1,6-Bisphosphate, subunit A, domain 3"/>
    <property type="match status" value="3"/>
</dbReference>
<name>A0A6N9H464_9MICO</name>
<dbReference type="GO" id="GO:0000287">
    <property type="term" value="F:magnesium ion binding"/>
    <property type="evidence" value="ECO:0007669"/>
    <property type="project" value="InterPro"/>
</dbReference>
<evidence type="ECO:0000259" key="10">
    <source>
        <dbReference type="Pfam" id="PF02879"/>
    </source>
</evidence>
<dbReference type="InterPro" id="IPR005845">
    <property type="entry name" value="A-D-PHexomutase_a/b/a-II"/>
</dbReference>
<feature type="domain" description="Alpha-D-phosphohexomutase alpha/beta/alpha" evidence="11">
    <location>
        <begin position="358"/>
        <end position="465"/>
    </location>
</feature>
<dbReference type="InterPro" id="IPR005846">
    <property type="entry name" value="A-D-PHexomutase_a/b/a-III"/>
</dbReference>
<evidence type="ECO:0000256" key="6">
    <source>
        <dbReference type="ARBA" id="ARBA00023235"/>
    </source>
</evidence>
<dbReference type="Pfam" id="PF02879">
    <property type="entry name" value="PGM_PMM_II"/>
    <property type="match status" value="1"/>
</dbReference>
<accession>A0A6N9H464</accession>
<evidence type="ECO:0000256" key="5">
    <source>
        <dbReference type="ARBA" id="ARBA00022842"/>
    </source>
</evidence>
<evidence type="ECO:0000256" key="2">
    <source>
        <dbReference type="ARBA" id="ARBA00010231"/>
    </source>
</evidence>
<dbReference type="PANTHER" id="PTHR45745:SF1">
    <property type="entry name" value="PHOSPHOGLUCOMUTASE 2B-RELATED"/>
    <property type="match status" value="1"/>
</dbReference>
<proteinExistence type="inferred from homology"/>
<evidence type="ECO:0000256" key="1">
    <source>
        <dbReference type="ARBA" id="ARBA00001946"/>
    </source>
</evidence>
<feature type="domain" description="Alpha-D-phosphohexomutase alpha/beta/alpha" evidence="9">
    <location>
        <begin position="62"/>
        <end position="177"/>
    </location>
</feature>
<evidence type="ECO:0000256" key="3">
    <source>
        <dbReference type="ARBA" id="ARBA00022553"/>
    </source>
</evidence>
<dbReference type="InterPro" id="IPR005843">
    <property type="entry name" value="A-D-PHexomutase_C"/>
</dbReference>
<dbReference type="Proteomes" id="UP000469215">
    <property type="component" value="Unassembled WGS sequence"/>
</dbReference>
<dbReference type="InterPro" id="IPR016055">
    <property type="entry name" value="A-D-PHexomutase_a/b/a-I/II/III"/>
</dbReference>
<dbReference type="GO" id="GO:0005975">
    <property type="term" value="P:carbohydrate metabolic process"/>
    <property type="evidence" value="ECO:0007669"/>
    <property type="project" value="InterPro"/>
</dbReference>
<evidence type="ECO:0000259" key="8">
    <source>
        <dbReference type="Pfam" id="PF00408"/>
    </source>
</evidence>
<feature type="domain" description="Alpha-D-phosphohexomutase alpha/beta/alpha" evidence="10">
    <location>
        <begin position="245"/>
        <end position="342"/>
    </location>
</feature>
<evidence type="ECO:0000256" key="4">
    <source>
        <dbReference type="ARBA" id="ARBA00022723"/>
    </source>
</evidence>
<dbReference type="InterPro" id="IPR016066">
    <property type="entry name" value="A-D-PHexomutase_CS"/>
</dbReference>
<dbReference type="Gene3D" id="3.30.310.50">
    <property type="entry name" value="Alpha-D-phosphohexomutase, C-terminal domain"/>
    <property type="match status" value="1"/>
</dbReference>
<comment type="caution">
    <text evidence="12">The sequence shown here is derived from an EMBL/GenBank/DDBJ whole genome shotgun (WGS) entry which is preliminary data.</text>
</comment>
<dbReference type="PANTHER" id="PTHR45745">
    <property type="entry name" value="PHOSPHOMANNOMUTASE 45A"/>
    <property type="match status" value="1"/>
</dbReference>
<dbReference type="CDD" id="cd05799">
    <property type="entry name" value="PGM2"/>
    <property type="match status" value="1"/>
</dbReference>
<comment type="similarity">
    <text evidence="2 7">Belongs to the phosphohexose mutase family.</text>
</comment>
<keyword evidence="5 7" id="KW-0460">Magnesium</keyword>
<dbReference type="InterPro" id="IPR005844">
    <property type="entry name" value="A-D-PHexomutase_a/b/a-I"/>
</dbReference>
<dbReference type="InterPro" id="IPR036900">
    <property type="entry name" value="A-D-PHexomutase_C_sf"/>
</dbReference>
<dbReference type="GO" id="GO:0006166">
    <property type="term" value="P:purine ribonucleoside salvage"/>
    <property type="evidence" value="ECO:0007669"/>
    <property type="project" value="TreeGrafter"/>
</dbReference>
<keyword evidence="4 7" id="KW-0479">Metal-binding</keyword>
<protein>
    <submittedName>
        <fullName evidence="12">Phospho-sugar mutase</fullName>
    </submittedName>
</protein>
<keyword evidence="13" id="KW-1185">Reference proteome</keyword>
<keyword evidence="6" id="KW-0413">Isomerase</keyword>
<evidence type="ECO:0000259" key="9">
    <source>
        <dbReference type="Pfam" id="PF02878"/>
    </source>
</evidence>
<keyword evidence="3" id="KW-0597">Phosphoprotein</keyword>
<dbReference type="PRINTS" id="PR00509">
    <property type="entry name" value="PGMPMM"/>
</dbReference>
<dbReference type="RefSeq" id="WP_160952157.1">
    <property type="nucleotide sequence ID" value="NZ_WWEQ01000004.1"/>
</dbReference>
<evidence type="ECO:0000313" key="13">
    <source>
        <dbReference type="Proteomes" id="UP000469215"/>
    </source>
</evidence>
<dbReference type="AlphaFoldDB" id="A0A6N9H464"/>
<dbReference type="EMBL" id="WWEQ01000004">
    <property type="protein sequence ID" value="MYM18713.1"/>
    <property type="molecule type" value="Genomic_DNA"/>
</dbReference>
<dbReference type="Pfam" id="PF02878">
    <property type="entry name" value="PGM_PMM_I"/>
    <property type="match status" value="1"/>
</dbReference>
<dbReference type="PROSITE" id="PS00710">
    <property type="entry name" value="PGM_PMM"/>
    <property type="match status" value="1"/>
</dbReference>
<feature type="domain" description="Alpha-D-phosphohexomutase C-terminal" evidence="8">
    <location>
        <begin position="536"/>
        <end position="566"/>
    </location>
</feature>
<evidence type="ECO:0000313" key="12">
    <source>
        <dbReference type="EMBL" id="MYM18713.1"/>
    </source>
</evidence>
<dbReference type="SUPFAM" id="SSF55957">
    <property type="entry name" value="Phosphoglucomutase, C-terminal domain"/>
    <property type="match status" value="1"/>
</dbReference>